<protein>
    <submittedName>
        <fullName evidence="6">Uncharacterized protein</fullName>
    </submittedName>
</protein>
<gene>
    <name evidence="6" type="ORF">OFUS_LOCUS21561</name>
</gene>
<dbReference type="Pfam" id="PF23244">
    <property type="entry name" value="VWF"/>
    <property type="match status" value="1"/>
</dbReference>
<feature type="region of interest" description="Disordered" evidence="4">
    <location>
        <begin position="343"/>
        <end position="403"/>
    </location>
</feature>
<dbReference type="PANTHER" id="PTHR10913:SF81">
    <property type="entry name" value="KAZAL-LIKE DOMAIN-CONTAINING PROTEIN"/>
    <property type="match status" value="1"/>
</dbReference>
<dbReference type="OrthoDB" id="88467at2759"/>
<keyword evidence="7" id="KW-1185">Reference proteome</keyword>
<dbReference type="SUPFAM" id="SSF47473">
    <property type="entry name" value="EF-hand"/>
    <property type="match status" value="1"/>
</dbReference>
<dbReference type="GO" id="GO:0005615">
    <property type="term" value="C:extracellular space"/>
    <property type="evidence" value="ECO:0007669"/>
    <property type="project" value="TreeGrafter"/>
</dbReference>
<accession>A0A8J1TZA1</accession>
<keyword evidence="2" id="KW-0106">Calcium</keyword>
<comment type="caution">
    <text evidence="6">The sequence shown here is derived from an EMBL/GenBank/DDBJ whole genome shotgun (WGS) entry which is preliminary data.</text>
</comment>
<dbReference type="AlphaFoldDB" id="A0A8J1TZA1"/>
<evidence type="ECO:0000256" key="2">
    <source>
        <dbReference type="ARBA" id="ARBA00022837"/>
    </source>
</evidence>
<dbReference type="SUPFAM" id="SSF100895">
    <property type="entry name" value="Kazal-type serine protease inhibitors"/>
    <property type="match status" value="1"/>
</dbReference>
<dbReference type="SMART" id="SM00280">
    <property type="entry name" value="KAZAL"/>
    <property type="match status" value="1"/>
</dbReference>
<keyword evidence="3" id="KW-1015">Disulfide bond</keyword>
<feature type="chain" id="PRO_5043826278" evidence="5">
    <location>
        <begin position="21"/>
        <end position="403"/>
    </location>
</feature>
<dbReference type="GO" id="GO:0030510">
    <property type="term" value="P:regulation of BMP signaling pathway"/>
    <property type="evidence" value="ECO:0007669"/>
    <property type="project" value="TreeGrafter"/>
</dbReference>
<sequence length="403" mass="45096">MINEWALLLTIVCVIQALLAEPATNFAIDDDDACVGTICGPGRECFLMEDGQPSCRCRGTCPSHLNTVCGSDGESYDNHCELHKAACATGTHIHVKHDGLCKKKETVTEVLKTPLACFQMERDQLRFLMVQWLKRRAMTEQGEKDYIKVVEEQFHICDVSKNKAIDAVEFLECIDYDENEASKYSTSMSQESGSRLGIDRILKGLCVDSLIGMVDENEDWLLDWDEFQKGMEPHYKPVQKNCSLEEDVFQDGSEAKLGCNICVCACGSWVCTNAENCPELDDPHILQAYEVSRGGLPSNEERLSLLKGFKFMKELDSNDSADIDLDNLPDDFDWSKLGLQNDAKAEEGDKSTAPENTNTDNIDTDDENDITKPVDFEEGNVPMGTSEVEATDRLKDHTRENEN</sequence>
<dbReference type="PANTHER" id="PTHR10913">
    <property type="entry name" value="FOLLISTATIN-RELATED"/>
    <property type="match status" value="1"/>
</dbReference>
<dbReference type="Gene3D" id="1.10.238.10">
    <property type="entry name" value="EF-hand"/>
    <property type="match status" value="1"/>
</dbReference>
<evidence type="ECO:0000256" key="1">
    <source>
        <dbReference type="ARBA" id="ARBA00022729"/>
    </source>
</evidence>
<dbReference type="PROSITE" id="PS51465">
    <property type="entry name" value="KAZAL_2"/>
    <property type="match status" value="1"/>
</dbReference>
<feature type="compositionally biased region" description="Basic and acidic residues" evidence="4">
    <location>
        <begin position="390"/>
        <end position="403"/>
    </location>
</feature>
<organism evidence="6 7">
    <name type="scientific">Owenia fusiformis</name>
    <name type="common">Polychaete worm</name>
    <dbReference type="NCBI Taxonomy" id="6347"/>
    <lineage>
        <taxon>Eukaryota</taxon>
        <taxon>Metazoa</taxon>
        <taxon>Spiralia</taxon>
        <taxon>Lophotrochozoa</taxon>
        <taxon>Annelida</taxon>
        <taxon>Polychaeta</taxon>
        <taxon>Sedentaria</taxon>
        <taxon>Canalipalpata</taxon>
        <taxon>Sabellida</taxon>
        <taxon>Oweniida</taxon>
        <taxon>Oweniidae</taxon>
        <taxon>Owenia</taxon>
    </lineage>
</organism>
<dbReference type="InterPro" id="IPR011992">
    <property type="entry name" value="EF-hand-dom_pair"/>
</dbReference>
<dbReference type="InterPro" id="IPR050653">
    <property type="entry name" value="Prot_Inhib_GrowthFact_Antg"/>
</dbReference>
<evidence type="ECO:0000313" key="7">
    <source>
        <dbReference type="Proteomes" id="UP000749559"/>
    </source>
</evidence>
<evidence type="ECO:0000313" key="6">
    <source>
        <dbReference type="EMBL" id="CAH1797235.1"/>
    </source>
</evidence>
<dbReference type="Pfam" id="PF07648">
    <property type="entry name" value="Kazal_2"/>
    <property type="match status" value="1"/>
</dbReference>
<evidence type="ECO:0000256" key="3">
    <source>
        <dbReference type="ARBA" id="ARBA00023157"/>
    </source>
</evidence>
<dbReference type="InterPro" id="IPR036058">
    <property type="entry name" value="Kazal_dom_sf"/>
</dbReference>
<dbReference type="InterPro" id="IPR057020">
    <property type="entry name" value="EF-hand_FSTL1"/>
</dbReference>
<dbReference type="InterPro" id="IPR002350">
    <property type="entry name" value="Kazal_dom"/>
</dbReference>
<name>A0A8J1TZA1_OWEFU</name>
<dbReference type="EMBL" id="CAIIXF020000010">
    <property type="protein sequence ID" value="CAH1797235.1"/>
    <property type="molecule type" value="Genomic_DNA"/>
</dbReference>
<evidence type="ECO:0000256" key="5">
    <source>
        <dbReference type="SAM" id="SignalP"/>
    </source>
</evidence>
<dbReference type="GO" id="GO:0030154">
    <property type="term" value="P:cell differentiation"/>
    <property type="evidence" value="ECO:0007669"/>
    <property type="project" value="TreeGrafter"/>
</dbReference>
<evidence type="ECO:0000256" key="4">
    <source>
        <dbReference type="SAM" id="MobiDB-lite"/>
    </source>
</evidence>
<feature type="signal peptide" evidence="5">
    <location>
        <begin position="1"/>
        <end position="20"/>
    </location>
</feature>
<keyword evidence="1 5" id="KW-0732">Signal</keyword>
<dbReference type="Gene3D" id="3.30.60.30">
    <property type="match status" value="1"/>
</dbReference>
<dbReference type="Proteomes" id="UP000749559">
    <property type="component" value="Unassembled WGS sequence"/>
</dbReference>
<dbReference type="CDD" id="cd00104">
    <property type="entry name" value="KAZAL_FS"/>
    <property type="match status" value="1"/>
</dbReference>
<dbReference type="PROSITE" id="PS00018">
    <property type="entry name" value="EF_HAND_1"/>
    <property type="match status" value="1"/>
</dbReference>
<dbReference type="InterPro" id="IPR018247">
    <property type="entry name" value="EF_Hand_1_Ca_BS"/>
</dbReference>
<dbReference type="Pfam" id="PF23564">
    <property type="entry name" value="EF-hand_FSTL1"/>
    <property type="match status" value="1"/>
</dbReference>
<feature type="compositionally biased region" description="Basic and acidic residues" evidence="4">
    <location>
        <begin position="343"/>
        <end position="352"/>
    </location>
</feature>
<reference evidence="6" key="1">
    <citation type="submission" date="2022-03" db="EMBL/GenBank/DDBJ databases">
        <authorList>
            <person name="Martin C."/>
        </authorList>
    </citation>
    <scope>NUCLEOTIDE SEQUENCE</scope>
</reference>
<proteinExistence type="predicted"/>